<reference evidence="2" key="1">
    <citation type="submission" date="2016-11" db="UniProtKB">
        <authorList>
            <consortium name="WormBaseParasite"/>
        </authorList>
    </citation>
    <scope>IDENTIFICATION</scope>
</reference>
<organism evidence="1 2">
    <name type="scientific">Heterorhabditis bacteriophora</name>
    <name type="common">Entomopathogenic nematode worm</name>
    <dbReference type="NCBI Taxonomy" id="37862"/>
    <lineage>
        <taxon>Eukaryota</taxon>
        <taxon>Metazoa</taxon>
        <taxon>Ecdysozoa</taxon>
        <taxon>Nematoda</taxon>
        <taxon>Chromadorea</taxon>
        <taxon>Rhabditida</taxon>
        <taxon>Rhabditina</taxon>
        <taxon>Rhabditomorpha</taxon>
        <taxon>Strongyloidea</taxon>
        <taxon>Heterorhabditidae</taxon>
        <taxon>Heterorhabditis</taxon>
    </lineage>
</organism>
<evidence type="ECO:0000313" key="1">
    <source>
        <dbReference type="Proteomes" id="UP000095283"/>
    </source>
</evidence>
<proteinExistence type="predicted"/>
<keyword evidence="1" id="KW-1185">Reference proteome</keyword>
<sequence length="173" mass="19752">MISSSSCSRLGSPCILVVVTIPRGEVARISIGYNLLIGRCRLIVFPHLNSLPILSLDHNATFYVGSIRVQSVQPPQLREGVVYRVFPDGSVFYDYSVVHHSRIFLLTYQCFVTLLWLDSRIIIIITTKGDLLTQEIHWTNGTRRNISRINMSDWSGIQYGFYYCHNSLHFNQG</sequence>
<protein>
    <submittedName>
        <fullName evidence="2">LAM_G_DOMAIN domain-containing protein</fullName>
    </submittedName>
</protein>
<dbReference type="Proteomes" id="UP000095283">
    <property type="component" value="Unplaced"/>
</dbReference>
<name>A0A1I7W6J1_HETBA</name>
<dbReference type="WBParaSite" id="Hba_00255">
    <property type="protein sequence ID" value="Hba_00255"/>
    <property type="gene ID" value="Hba_00255"/>
</dbReference>
<accession>A0A1I7W6J1</accession>
<dbReference type="AlphaFoldDB" id="A0A1I7W6J1"/>
<evidence type="ECO:0000313" key="2">
    <source>
        <dbReference type="WBParaSite" id="Hba_00255"/>
    </source>
</evidence>